<keyword evidence="3" id="KW-1185">Reference proteome</keyword>
<dbReference type="AlphaFoldDB" id="A0A4D6L5E6"/>
<reference evidence="1 3" key="1">
    <citation type="submission" date="2019-04" db="EMBL/GenBank/DDBJ databases">
        <title>An improved genome assembly and genetic linkage map for asparagus bean, Vigna unguiculata ssp. sesquipedialis.</title>
        <authorList>
            <person name="Xia Q."/>
            <person name="Zhang R."/>
            <person name="Dong Y."/>
        </authorList>
    </citation>
    <scope>NUCLEOTIDE SEQUENCE [LARGE SCALE GENOMIC DNA]</scope>
    <source>
        <tissue evidence="1">Leaf</tissue>
    </source>
</reference>
<sequence>MVIDFLCHIEALYEAMVIDLFTSRPSTRQWSLISYVTSRPSTRQWSSISLHQDSLRGNGHPSLYIKTLYEAMVIDFLFHIEALYETMVIDLFTSRPFARQWSLFPLHRGPLQDNGYRSLYIKTLCTTMVIDFFVRSGPSTW</sequence>
<name>A0A4D6L5E6_VIGUN</name>
<dbReference type="EMBL" id="CP039346">
    <property type="protein sequence ID" value="QCD83709.1"/>
    <property type="molecule type" value="Genomic_DNA"/>
</dbReference>
<evidence type="ECO:0000313" key="3">
    <source>
        <dbReference type="Proteomes" id="UP000501690"/>
    </source>
</evidence>
<organism evidence="1 3">
    <name type="scientific">Vigna unguiculata</name>
    <name type="common">Cowpea</name>
    <dbReference type="NCBI Taxonomy" id="3917"/>
    <lineage>
        <taxon>Eukaryota</taxon>
        <taxon>Viridiplantae</taxon>
        <taxon>Streptophyta</taxon>
        <taxon>Embryophyta</taxon>
        <taxon>Tracheophyta</taxon>
        <taxon>Spermatophyta</taxon>
        <taxon>Magnoliopsida</taxon>
        <taxon>eudicotyledons</taxon>
        <taxon>Gunneridae</taxon>
        <taxon>Pentapetalae</taxon>
        <taxon>rosids</taxon>
        <taxon>fabids</taxon>
        <taxon>Fabales</taxon>
        <taxon>Fabaceae</taxon>
        <taxon>Papilionoideae</taxon>
        <taxon>50 kb inversion clade</taxon>
        <taxon>NPAAA clade</taxon>
        <taxon>indigoferoid/millettioid clade</taxon>
        <taxon>Phaseoleae</taxon>
        <taxon>Vigna</taxon>
    </lineage>
</organism>
<protein>
    <submittedName>
        <fullName evidence="1">Uncharacterized protein</fullName>
    </submittedName>
</protein>
<gene>
    <name evidence="1" type="ORF">DEO72_LG2g4056</name>
    <name evidence="2" type="ORF">DEO72_LG2g4057</name>
</gene>
<dbReference type="Proteomes" id="UP000501690">
    <property type="component" value="Linkage Group LG2"/>
</dbReference>
<accession>A0A4D6L5E6</accession>
<proteinExistence type="predicted"/>
<evidence type="ECO:0000313" key="1">
    <source>
        <dbReference type="EMBL" id="QCD83709.1"/>
    </source>
</evidence>
<dbReference type="EMBL" id="CP039346">
    <property type="protein sequence ID" value="QCD83710.1"/>
    <property type="molecule type" value="Genomic_DNA"/>
</dbReference>
<evidence type="ECO:0000313" key="2">
    <source>
        <dbReference type="EMBL" id="QCD83710.1"/>
    </source>
</evidence>